<feature type="non-terminal residue" evidence="1">
    <location>
        <position position="1"/>
    </location>
</feature>
<evidence type="ECO:0000313" key="1">
    <source>
        <dbReference type="EMBL" id="EFB15364.1"/>
    </source>
</evidence>
<feature type="non-terminal residue" evidence="1">
    <location>
        <position position="36"/>
    </location>
</feature>
<sequence>SGKVRCESPNNKLDKFTGILTYKGKNYTLDHDKLLL</sequence>
<gene>
    <name evidence="1" type="ORF">PANDA_007466</name>
</gene>
<accession>D2HAK1</accession>
<organism evidence="1">
    <name type="scientific">Ailuropoda melanoleuca</name>
    <name type="common">Giant panda</name>
    <dbReference type="NCBI Taxonomy" id="9646"/>
    <lineage>
        <taxon>Eukaryota</taxon>
        <taxon>Metazoa</taxon>
        <taxon>Chordata</taxon>
        <taxon>Craniata</taxon>
        <taxon>Vertebrata</taxon>
        <taxon>Euteleostomi</taxon>
        <taxon>Mammalia</taxon>
        <taxon>Eutheria</taxon>
        <taxon>Laurasiatheria</taxon>
        <taxon>Carnivora</taxon>
        <taxon>Caniformia</taxon>
        <taxon>Ursidae</taxon>
        <taxon>Ailuropoda</taxon>
    </lineage>
</organism>
<protein>
    <submittedName>
        <fullName evidence="1">Uncharacterized protein</fullName>
    </submittedName>
</protein>
<dbReference type="EMBL" id="GL192634">
    <property type="protein sequence ID" value="EFB15364.1"/>
    <property type="molecule type" value="Genomic_DNA"/>
</dbReference>
<dbReference type="AlphaFoldDB" id="D2HAK1"/>
<reference evidence="1" key="1">
    <citation type="journal article" date="2010" name="Nature">
        <title>The sequence and de novo assembly of the giant panda genome.</title>
        <authorList>
            <person name="Li R."/>
            <person name="Fan W."/>
            <person name="Tian G."/>
            <person name="Zhu H."/>
            <person name="He L."/>
            <person name="Cai J."/>
            <person name="Huang Q."/>
            <person name="Cai Q."/>
            <person name="Li B."/>
            <person name="Bai Y."/>
            <person name="Zhang Z."/>
            <person name="Zhang Y."/>
            <person name="Wang W."/>
            <person name="Li J."/>
            <person name="Wei F."/>
            <person name="Li H."/>
            <person name="Jian M."/>
            <person name="Li J."/>
            <person name="Zhang Z."/>
            <person name="Nielsen R."/>
            <person name="Li D."/>
            <person name="Gu W."/>
            <person name="Yang Z."/>
            <person name="Xuan Z."/>
            <person name="Ryder O.A."/>
            <person name="Leung F.C."/>
            <person name="Zhou Y."/>
            <person name="Cao J."/>
            <person name="Sun X."/>
            <person name="Fu Y."/>
            <person name="Fang X."/>
            <person name="Guo X."/>
            <person name="Wang B."/>
            <person name="Hou R."/>
            <person name="Shen F."/>
            <person name="Mu B."/>
            <person name="Ni P."/>
            <person name="Lin R."/>
            <person name="Qian W."/>
            <person name="Wang G."/>
            <person name="Yu C."/>
            <person name="Nie W."/>
            <person name="Wang J."/>
            <person name="Wu Z."/>
            <person name="Liang H."/>
            <person name="Min J."/>
            <person name="Wu Q."/>
            <person name="Cheng S."/>
            <person name="Ruan J."/>
            <person name="Wang M."/>
            <person name="Shi Z."/>
            <person name="Wen M."/>
            <person name="Liu B."/>
            <person name="Ren X."/>
            <person name="Zheng H."/>
            <person name="Dong D."/>
            <person name="Cook K."/>
            <person name="Shan G."/>
            <person name="Zhang H."/>
            <person name="Kosiol C."/>
            <person name="Xie X."/>
            <person name="Lu Z."/>
            <person name="Zheng H."/>
            <person name="Li Y."/>
            <person name="Steiner C.C."/>
            <person name="Lam T.T."/>
            <person name="Lin S."/>
            <person name="Zhang Q."/>
            <person name="Li G."/>
            <person name="Tian J."/>
            <person name="Gong T."/>
            <person name="Liu H."/>
            <person name="Zhang D."/>
            <person name="Fang L."/>
            <person name="Ye C."/>
            <person name="Zhang J."/>
            <person name="Hu W."/>
            <person name="Xu A."/>
            <person name="Ren Y."/>
            <person name="Zhang G."/>
            <person name="Bruford M.W."/>
            <person name="Li Q."/>
            <person name="Ma L."/>
            <person name="Guo Y."/>
            <person name="An N."/>
            <person name="Hu Y."/>
            <person name="Zheng Y."/>
            <person name="Shi Y."/>
            <person name="Li Z."/>
            <person name="Liu Q."/>
            <person name="Chen Y."/>
            <person name="Zhao J."/>
            <person name="Qu N."/>
            <person name="Zhao S."/>
            <person name="Tian F."/>
            <person name="Wang X."/>
            <person name="Wang H."/>
            <person name="Xu L."/>
            <person name="Liu X."/>
            <person name="Vinar T."/>
            <person name="Wang Y."/>
            <person name="Lam T.W."/>
            <person name="Yiu S.M."/>
            <person name="Liu S."/>
            <person name="Zhang H."/>
            <person name="Li D."/>
            <person name="Huang Y."/>
            <person name="Wang X."/>
            <person name="Yang G."/>
            <person name="Jiang Z."/>
            <person name="Wang J."/>
            <person name="Qin N."/>
            <person name="Li L."/>
            <person name="Li J."/>
            <person name="Bolund L."/>
            <person name="Kristiansen K."/>
            <person name="Wong G.K."/>
            <person name="Olson M."/>
            <person name="Zhang X."/>
            <person name="Li S."/>
            <person name="Yang H."/>
            <person name="Wang J."/>
            <person name="Wang J."/>
        </authorList>
    </citation>
    <scope>NUCLEOTIDE SEQUENCE [LARGE SCALE GENOMIC DNA]</scope>
</reference>
<dbReference type="InParanoid" id="D2HAK1"/>
<proteinExistence type="predicted"/>
<name>D2HAK1_AILME</name>